<gene>
    <name evidence="1" type="ORF">EU98_1807</name>
</gene>
<reference evidence="2" key="1">
    <citation type="journal article" date="2014" name="Sci. Data">
        <title>Genomes of diverse isolates of the marine cyanobacterium Prochlorococcus.</title>
        <authorList>
            <person name="Biller S."/>
            <person name="Berube P."/>
            <person name="Thompson J."/>
            <person name="Kelly L."/>
            <person name="Roggensack S."/>
            <person name="Awad L."/>
            <person name="Roache-Johnson K."/>
            <person name="Ding H."/>
            <person name="Giovannoni S.J."/>
            <person name="Moore L.R."/>
            <person name="Chisholm S.W."/>
        </authorList>
    </citation>
    <scope>NUCLEOTIDE SEQUENCE [LARGE SCALE GENOMIC DNA]</scope>
    <source>
        <strain evidence="2">MIT 9314</strain>
    </source>
</reference>
<evidence type="ECO:0000313" key="2">
    <source>
        <dbReference type="Proteomes" id="UP000030533"/>
    </source>
</evidence>
<dbReference type="STRING" id="167548.EU98_1807"/>
<dbReference type="Proteomes" id="UP000030533">
    <property type="component" value="Unassembled WGS sequence"/>
</dbReference>
<protein>
    <submittedName>
        <fullName evidence="1">Uncharacterized protein</fullName>
    </submittedName>
</protein>
<dbReference type="EMBL" id="JNAO01000013">
    <property type="protein sequence ID" value="KGG00275.1"/>
    <property type="molecule type" value="Genomic_DNA"/>
</dbReference>
<dbReference type="AlphaFoldDB" id="A0A0A2AIB6"/>
<evidence type="ECO:0000313" key="1">
    <source>
        <dbReference type="EMBL" id="KGG00275.1"/>
    </source>
</evidence>
<name>A0A0A2AIB6_PROMR</name>
<comment type="caution">
    <text evidence="1">The sequence shown here is derived from an EMBL/GenBank/DDBJ whole genome shotgun (WGS) entry which is preliminary data.</text>
</comment>
<organism evidence="1 2">
    <name type="scientific">Prochlorococcus marinus str. MIT 9314</name>
    <dbReference type="NCBI Taxonomy" id="167548"/>
    <lineage>
        <taxon>Bacteria</taxon>
        <taxon>Bacillati</taxon>
        <taxon>Cyanobacteriota</taxon>
        <taxon>Cyanophyceae</taxon>
        <taxon>Synechococcales</taxon>
        <taxon>Prochlorococcaceae</taxon>
        <taxon>Prochlorococcus</taxon>
    </lineage>
</organism>
<proteinExistence type="predicted"/>
<sequence>MKPNPYDIAVTKINLNINSNGDDGELSEYAELSIRGAVKNIIIVK</sequence>
<accession>A0A0A2AIB6</accession>